<dbReference type="RefSeq" id="WP_078109982.1">
    <property type="nucleotide sequence ID" value="NZ_CP065424.1"/>
</dbReference>
<gene>
    <name evidence="12" type="ORF">BWZ43_08845</name>
</gene>
<dbReference type="InterPro" id="IPR050879">
    <property type="entry name" value="Acyltransferase_3"/>
</dbReference>
<keyword evidence="4 12" id="KW-0808">Transferase</keyword>
<dbReference type="InterPro" id="IPR002656">
    <property type="entry name" value="Acyl_transf_3_dom"/>
</dbReference>
<sequence length="625" mass="71020">MIQSATPKRRYILGLDGLRALAVLSVIFYHLGFKWASGGFLGVVVFFVLSGYLITDLLVEEWDRHQHIHLKKFWLKRAKRLLPAIFLLLLILIGWVSLFDRSFLHSLREDCLAALFYFSNWWYIFHNQSYFDSFANPSLLNHFWSLAVEEQFYLVWPLLLMLGFRFIPRRLLFLLIVIIATISAIAMGVLYQPGLDPSRVYYGTDTRAFSLLIGAALALYWPSQKLAFDIPKGLKYFLNTIGAVALLVILFMLWRTNQYESFLYRGGMVLVSLITAILVAVLVHPANSISKLFSIKPLQWLGVRSYGIYLWHYPIITLTTPSVNTNGISLIRVLIQLVLIIGLSALSYKYIENPIRRHGFSNSFKMMKNWFEDHHISFARVATLAGAILILMISLVVVSNDPSASGNKKEYSKAAMKEYDPKEPIKQIKNKPSEKNEKQQHQDVESENSKETTSSKTENTKEEKQTVTNLKDIHTTAIGDSILLDVAPFLKDKIPSMTVDAEVGRQMYQAIRIVEHMVKNGSLGDTVIIEQGTNGAFTKDQLESMIQTIGNDKQIILVNTRVPRPWESVVNSTLKEVAPKYSNVTLVDWYTASKGHNEYFAPDGVHLNKSGSQAYANLVLNKIKK</sequence>
<comment type="subcellular location">
    <subcellularLocation>
        <location evidence="1">Cell membrane</location>
        <topology evidence="1">Multi-pass membrane protein</topology>
    </subcellularLocation>
</comment>
<evidence type="ECO:0000256" key="1">
    <source>
        <dbReference type="ARBA" id="ARBA00004651"/>
    </source>
</evidence>
<feature type="transmembrane region" description="Helical" evidence="10">
    <location>
        <begin position="12"/>
        <end position="32"/>
    </location>
</feature>
<dbReference type="Gene3D" id="3.40.50.1110">
    <property type="entry name" value="SGNH hydrolase"/>
    <property type="match status" value="1"/>
</dbReference>
<feature type="transmembrane region" description="Helical" evidence="10">
    <location>
        <begin position="143"/>
        <end position="164"/>
    </location>
</feature>
<dbReference type="PANTHER" id="PTHR23028:SF53">
    <property type="entry name" value="ACYL_TRANSF_3 DOMAIN-CONTAINING PROTEIN"/>
    <property type="match status" value="1"/>
</dbReference>
<evidence type="ECO:0000313" key="13">
    <source>
        <dbReference type="Proteomes" id="UP000189761"/>
    </source>
</evidence>
<dbReference type="PANTHER" id="PTHR23028">
    <property type="entry name" value="ACETYLTRANSFERASE"/>
    <property type="match status" value="1"/>
</dbReference>
<evidence type="ECO:0000256" key="7">
    <source>
        <dbReference type="ARBA" id="ARBA00023136"/>
    </source>
</evidence>
<feature type="compositionally biased region" description="Basic and acidic residues" evidence="9">
    <location>
        <begin position="421"/>
        <end position="450"/>
    </location>
</feature>
<evidence type="ECO:0000259" key="11">
    <source>
        <dbReference type="Pfam" id="PF01757"/>
    </source>
</evidence>
<dbReference type="GO" id="GO:0005886">
    <property type="term" value="C:plasma membrane"/>
    <property type="evidence" value="ECO:0007669"/>
    <property type="project" value="UniProtKB-SubCell"/>
</dbReference>
<dbReference type="InterPro" id="IPR036514">
    <property type="entry name" value="SGNH_hydro_sf"/>
</dbReference>
<proteinExistence type="inferred from homology"/>
<dbReference type="GO" id="GO:0016747">
    <property type="term" value="F:acyltransferase activity, transferring groups other than amino-acyl groups"/>
    <property type="evidence" value="ECO:0007669"/>
    <property type="project" value="InterPro"/>
</dbReference>
<dbReference type="GO" id="GO:0009103">
    <property type="term" value="P:lipopolysaccharide biosynthetic process"/>
    <property type="evidence" value="ECO:0007669"/>
    <property type="project" value="TreeGrafter"/>
</dbReference>
<keyword evidence="7 10" id="KW-0472">Membrane</keyword>
<evidence type="ECO:0000256" key="3">
    <source>
        <dbReference type="ARBA" id="ARBA00022475"/>
    </source>
</evidence>
<dbReference type="Proteomes" id="UP000189761">
    <property type="component" value="Unassembled WGS sequence"/>
</dbReference>
<feature type="transmembrane region" description="Helical" evidence="10">
    <location>
        <begin position="266"/>
        <end position="286"/>
    </location>
</feature>
<dbReference type="CDD" id="cd01840">
    <property type="entry name" value="SGNH_hydrolase_yrhL_like"/>
    <property type="match status" value="1"/>
</dbReference>
<feature type="transmembrane region" description="Helical" evidence="10">
    <location>
        <begin position="233"/>
        <end position="254"/>
    </location>
</feature>
<evidence type="ECO:0000256" key="9">
    <source>
        <dbReference type="SAM" id="MobiDB-lite"/>
    </source>
</evidence>
<evidence type="ECO:0000256" key="6">
    <source>
        <dbReference type="ARBA" id="ARBA00022989"/>
    </source>
</evidence>
<evidence type="ECO:0000256" key="2">
    <source>
        <dbReference type="ARBA" id="ARBA00007400"/>
    </source>
</evidence>
<feature type="region of interest" description="Disordered" evidence="9">
    <location>
        <begin position="421"/>
        <end position="468"/>
    </location>
</feature>
<feature type="domain" description="Acyltransferase 3" evidence="11">
    <location>
        <begin position="13"/>
        <end position="346"/>
    </location>
</feature>
<feature type="transmembrane region" description="Helical" evidence="10">
    <location>
        <begin position="38"/>
        <end position="59"/>
    </location>
</feature>
<evidence type="ECO:0000313" key="12">
    <source>
        <dbReference type="EMBL" id="OOP68740.1"/>
    </source>
</evidence>
<dbReference type="Pfam" id="PF01757">
    <property type="entry name" value="Acyl_transf_3"/>
    <property type="match status" value="1"/>
</dbReference>
<feature type="transmembrane region" description="Helical" evidence="10">
    <location>
        <begin position="80"/>
        <end position="98"/>
    </location>
</feature>
<dbReference type="EMBL" id="MTLA01000085">
    <property type="protein sequence ID" value="OOP68740.1"/>
    <property type="molecule type" value="Genomic_DNA"/>
</dbReference>
<comment type="similarity">
    <text evidence="2">Belongs to the acyltransferase 3 family.</text>
</comment>
<keyword evidence="5 10" id="KW-0812">Transmembrane</keyword>
<evidence type="ECO:0000256" key="10">
    <source>
        <dbReference type="SAM" id="Phobius"/>
    </source>
</evidence>
<keyword evidence="13" id="KW-1185">Reference proteome</keyword>
<feature type="transmembrane region" description="Helical" evidence="10">
    <location>
        <begin position="377"/>
        <end position="398"/>
    </location>
</feature>
<accession>A0A8E2LE44</accession>
<keyword evidence="6 10" id="KW-1133">Transmembrane helix</keyword>
<name>A0A8E2LE44_9BACI</name>
<reference evidence="12 13" key="1">
    <citation type="submission" date="2017-01" db="EMBL/GenBank/DDBJ databases">
        <title>Draft genome sequence of Bacillus oleronius.</title>
        <authorList>
            <person name="Allam M."/>
        </authorList>
    </citation>
    <scope>NUCLEOTIDE SEQUENCE [LARGE SCALE GENOMIC DNA]</scope>
    <source>
        <strain evidence="12 13">DSM 9356</strain>
    </source>
</reference>
<feature type="transmembrane region" description="Helical" evidence="10">
    <location>
        <begin position="328"/>
        <end position="348"/>
    </location>
</feature>
<feature type="transmembrane region" description="Helical" evidence="10">
    <location>
        <begin position="171"/>
        <end position="194"/>
    </location>
</feature>
<dbReference type="AlphaFoldDB" id="A0A8E2LE44"/>
<organism evidence="12 13">
    <name type="scientific">Heyndrickxia oleronia</name>
    <dbReference type="NCBI Taxonomy" id="38875"/>
    <lineage>
        <taxon>Bacteria</taxon>
        <taxon>Bacillati</taxon>
        <taxon>Bacillota</taxon>
        <taxon>Bacilli</taxon>
        <taxon>Bacillales</taxon>
        <taxon>Bacillaceae</taxon>
        <taxon>Heyndrickxia</taxon>
    </lineage>
</organism>
<keyword evidence="8" id="KW-0012">Acyltransferase</keyword>
<evidence type="ECO:0000256" key="4">
    <source>
        <dbReference type="ARBA" id="ARBA00022679"/>
    </source>
</evidence>
<evidence type="ECO:0000256" key="5">
    <source>
        <dbReference type="ARBA" id="ARBA00022692"/>
    </source>
</evidence>
<evidence type="ECO:0000256" key="8">
    <source>
        <dbReference type="ARBA" id="ARBA00023315"/>
    </source>
</evidence>
<keyword evidence="3" id="KW-1003">Cell membrane</keyword>
<comment type="caution">
    <text evidence="12">The sequence shown here is derived from an EMBL/GenBank/DDBJ whole genome shotgun (WGS) entry which is preliminary data.</text>
</comment>
<protein>
    <submittedName>
        <fullName evidence="12">Acetyltransferase</fullName>
    </submittedName>
</protein>
<dbReference type="SUPFAM" id="SSF52266">
    <property type="entry name" value="SGNH hydrolase"/>
    <property type="match status" value="1"/>
</dbReference>